<evidence type="ECO:0000256" key="5">
    <source>
        <dbReference type="ARBA" id="ARBA00022963"/>
    </source>
</evidence>
<feature type="active site" description="Acyl-thioester intermediate" evidence="8">
    <location>
        <position position="94"/>
    </location>
</feature>
<dbReference type="InterPro" id="IPR016039">
    <property type="entry name" value="Thiolase-like"/>
</dbReference>
<comment type="similarity">
    <text evidence="1 9">Belongs to the thiolase-like superfamily. Thiolase family.</text>
</comment>
<dbReference type="GO" id="GO:0003988">
    <property type="term" value="F:acetyl-CoA C-acyltransferase activity"/>
    <property type="evidence" value="ECO:0007669"/>
    <property type="project" value="UniProtKB-EC"/>
</dbReference>
<evidence type="ECO:0000313" key="12">
    <source>
        <dbReference type="EMBL" id="NMH64529.1"/>
    </source>
</evidence>
<evidence type="ECO:0000259" key="10">
    <source>
        <dbReference type="Pfam" id="PF00108"/>
    </source>
</evidence>
<evidence type="ECO:0000313" key="13">
    <source>
        <dbReference type="Proteomes" id="UP000737113"/>
    </source>
</evidence>
<name>A0A972FZP9_9GAMM</name>
<organism evidence="12 13">
    <name type="scientific">Shewanella salipaludis</name>
    <dbReference type="NCBI Taxonomy" id="2723052"/>
    <lineage>
        <taxon>Bacteria</taxon>
        <taxon>Pseudomonadati</taxon>
        <taxon>Pseudomonadota</taxon>
        <taxon>Gammaproteobacteria</taxon>
        <taxon>Alteromonadales</taxon>
        <taxon>Shewanellaceae</taxon>
        <taxon>Shewanella</taxon>
    </lineage>
</organism>
<evidence type="ECO:0000256" key="6">
    <source>
        <dbReference type="ARBA" id="ARBA00023098"/>
    </source>
</evidence>
<keyword evidence="2" id="KW-0963">Cytoplasm</keyword>
<dbReference type="Gene3D" id="3.40.47.10">
    <property type="match status" value="2"/>
</dbReference>
<dbReference type="SUPFAM" id="SSF53901">
    <property type="entry name" value="Thiolase-like"/>
    <property type="match status" value="2"/>
</dbReference>
<dbReference type="Pfam" id="PF02803">
    <property type="entry name" value="Thiolase_C"/>
    <property type="match status" value="1"/>
</dbReference>
<keyword evidence="4" id="KW-0276">Fatty acid metabolism</keyword>
<dbReference type="NCBIfam" id="TIGR01930">
    <property type="entry name" value="AcCoA-C-Actrans"/>
    <property type="match status" value="1"/>
</dbReference>
<gene>
    <name evidence="12" type="ORF">HC757_05025</name>
</gene>
<feature type="active site" description="Proton acceptor" evidence="8">
    <location>
        <position position="383"/>
    </location>
</feature>
<proteinExistence type="inferred from homology"/>
<dbReference type="GO" id="GO:0016042">
    <property type="term" value="P:lipid catabolic process"/>
    <property type="evidence" value="ECO:0007669"/>
    <property type="project" value="UniProtKB-KW"/>
</dbReference>
<keyword evidence="3 9" id="KW-0808">Transferase</keyword>
<evidence type="ECO:0000259" key="11">
    <source>
        <dbReference type="Pfam" id="PF02803"/>
    </source>
</evidence>
<dbReference type="CDD" id="cd00751">
    <property type="entry name" value="thiolase"/>
    <property type="match status" value="1"/>
</dbReference>
<keyword evidence="7 9" id="KW-0012">Acyltransferase</keyword>
<sequence>MSTQALSQDIVIVAAKRTPMGGFQGALAGVTSPALAATAIKGLLAQTGLAGEQVDEVLMGCVLPAGLGQAPARQAALGGGLPLSVGASTVNKVCGSGMKTVMLAHDVIKAGSSEIVIAGGMENMSQAPYLLDKARGGMRMGHGKVMDHMFLDGLEDAYTGGAMGTFAQKTADDFGISREQMDAFALSSLEKANAAIQSGAFREEIVPVTVSDRRGEVTIDTDEQPGNARPEKIPGLRPAFAKDGTITAANSSSISDGAAALLLMTRAKADSLGLEVLATIKGHSTHAQEPSMFTTAPVGAIGKLLSKLDWSKDDVDLFEINEAFAMVTMLAQSELGLDMAKINVNGGACALGHPIGCSGARLLVTLIHALKARGLKRGVASLCIGGGEATAMAIEV</sequence>
<dbReference type="EMBL" id="JAAXYH010000002">
    <property type="protein sequence ID" value="NMH64529.1"/>
    <property type="molecule type" value="Genomic_DNA"/>
</dbReference>
<dbReference type="InterPro" id="IPR020610">
    <property type="entry name" value="Thiolase_AS"/>
</dbReference>
<feature type="active site" description="Proton acceptor" evidence="8">
    <location>
        <position position="353"/>
    </location>
</feature>
<dbReference type="PANTHER" id="PTHR18919">
    <property type="entry name" value="ACETYL-COA C-ACYLTRANSFERASE"/>
    <property type="match status" value="1"/>
</dbReference>
<keyword evidence="5" id="KW-0442">Lipid degradation</keyword>
<evidence type="ECO:0000256" key="9">
    <source>
        <dbReference type="RuleBase" id="RU003557"/>
    </source>
</evidence>
<evidence type="ECO:0000256" key="2">
    <source>
        <dbReference type="ARBA" id="ARBA00022490"/>
    </source>
</evidence>
<accession>A0A972FZP9</accession>
<keyword evidence="13" id="KW-1185">Reference proteome</keyword>
<dbReference type="FunFam" id="3.40.47.10:FF:000010">
    <property type="entry name" value="Acetyl-CoA acetyltransferase (Thiolase)"/>
    <property type="match status" value="1"/>
</dbReference>
<dbReference type="InterPro" id="IPR020617">
    <property type="entry name" value="Thiolase_C"/>
</dbReference>
<dbReference type="RefSeq" id="WP_169563200.1">
    <property type="nucleotide sequence ID" value="NZ_JAAXYH010000002.1"/>
</dbReference>
<reference evidence="12" key="1">
    <citation type="submission" date="2020-04" db="EMBL/GenBank/DDBJ databases">
        <title>Description of Shewanella salipaludis sp. nov., isolated from a salt marsh.</title>
        <authorList>
            <person name="Park S."/>
            <person name="Yoon J.-H."/>
        </authorList>
    </citation>
    <scope>NUCLEOTIDE SEQUENCE</scope>
    <source>
        <strain evidence="12">SHSM-M6</strain>
    </source>
</reference>
<dbReference type="PROSITE" id="PS00099">
    <property type="entry name" value="THIOLASE_3"/>
    <property type="match status" value="1"/>
</dbReference>
<dbReference type="AlphaFoldDB" id="A0A972FZP9"/>
<dbReference type="InterPro" id="IPR020615">
    <property type="entry name" value="Thiolase_acyl_enz_int_AS"/>
</dbReference>
<evidence type="ECO:0000256" key="3">
    <source>
        <dbReference type="ARBA" id="ARBA00022679"/>
    </source>
</evidence>
<comment type="caution">
    <text evidence="12">The sequence shown here is derived from an EMBL/GenBank/DDBJ whole genome shotgun (WGS) entry which is preliminary data.</text>
</comment>
<dbReference type="EC" id="2.3.1.16" evidence="12"/>
<evidence type="ECO:0000256" key="7">
    <source>
        <dbReference type="ARBA" id="ARBA00023315"/>
    </source>
</evidence>
<evidence type="ECO:0000256" key="8">
    <source>
        <dbReference type="PIRSR" id="PIRSR000429-1"/>
    </source>
</evidence>
<dbReference type="GO" id="GO:0006631">
    <property type="term" value="P:fatty acid metabolic process"/>
    <property type="evidence" value="ECO:0007669"/>
    <property type="project" value="UniProtKB-KW"/>
</dbReference>
<evidence type="ECO:0000256" key="1">
    <source>
        <dbReference type="ARBA" id="ARBA00010982"/>
    </source>
</evidence>
<dbReference type="PIRSF" id="PIRSF000429">
    <property type="entry name" value="Ac-CoA_Ac_transf"/>
    <property type="match status" value="1"/>
</dbReference>
<dbReference type="Proteomes" id="UP000737113">
    <property type="component" value="Unassembled WGS sequence"/>
</dbReference>
<dbReference type="PROSITE" id="PS00098">
    <property type="entry name" value="THIOLASE_1"/>
    <property type="match status" value="1"/>
</dbReference>
<feature type="domain" description="Thiolase N-terminal" evidence="10">
    <location>
        <begin position="10"/>
        <end position="266"/>
    </location>
</feature>
<dbReference type="InterPro" id="IPR002155">
    <property type="entry name" value="Thiolase"/>
</dbReference>
<protein>
    <submittedName>
        <fullName evidence="12">Acetyl-CoA C-acyltransferase</fullName>
        <ecNumber evidence="12">2.3.1.16</ecNumber>
    </submittedName>
</protein>
<feature type="domain" description="Thiolase C-terminal" evidence="11">
    <location>
        <begin position="275"/>
        <end position="395"/>
    </location>
</feature>
<dbReference type="PANTHER" id="PTHR18919:SF164">
    <property type="entry name" value="ACETYL-COA ACETYLTRANSFERASE"/>
    <property type="match status" value="1"/>
</dbReference>
<dbReference type="InterPro" id="IPR020616">
    <property type="entry name" value="Thiolase_N"/>
</dbReference>
<evidence type="ECO:0000256" key="4">
    <source>
        <dbReference type="ARBA" id="ARBA00022832"/>
    </source>
</evidence>
<dbReference type="Pfam" id="PF00108">
    <property type="entry name" value="Thiolase_N"/>
    <property type="match status" value="1"/>
</dbReference>
<keyword evidence="6" id="KW-0443">Lipid metabolism</keyword>